<organism evidence="1">
    <name type="scientific">Arundo donax</name>
    <name type="common">Giant reed</name>
    <name type="synonym">Donax arundinaceus</name>
    <dbReference type="NCBI Taxonomy" id="35708"/>
    <lineage>
        <taxon>Eukaryota</taxon>
        <taxon>Viridiplantae</taxon>
        <taxon>Streptophyta</taxon>
        <taxon>Embryophyta</taxon>
        <taxon>Tracheophyta</taxon>
        <taxon>Spermatophyta</taxon>
        <taxon>Magnoliopsida</taxon>
        <taxon>Liliopsida</taxon>
        <taxon>Poales</taxon>
        <taxon>Poaceae</taxon>
        <taxon>PACMAD clade</taxon>
        <taxon>Arundinoideae</taxon>
        <taxon>Arundineae</taxon>
        <taxon>Arundo</taxon>
    </lineage>
</organism>
<reference evidence="1" key="2">
    <citation type="journal article" date="2015" name="Data Brief">
        <title>Shoot transcriptome of the giant reed, Arundo donax.</title>
        <authorList>
            <person name="Barrero R.A."/>
            <person name="Guerrero F.D."/>
            <person name="Moolhuijzen P."/>
            <person name="Goolsby J.A."/>
            <person name="Tidwell J."/>
            <person name="Bellgard S.E."/>
            <person name="Bellgard M.I."/>
        </authorList>
    </citation>
    <scope>NUCLEOTIDE SEQUENCE</scope>
    <source>
        <tissue evidence="1">Shoot tissue taken approximately 20 cm above the soil surface</tissue>
    </source>
</reference>
<proteinExistence type="predicted"/>
<name>A0A0A9F9D2_ARUDO</name>
<dbReference type="EMBL" id="GBRH01190067">
    <property type="protein sequence ID" value="JAE07829.1"/>
    <property type="molecule type" value="Transcribed_RNA"/>
</dbReference>
<sequence length="27" mass="3153">MYLITLQCTNTFLESEDALVAMAYRRV</sequence>
<dbReference type="AlphaFoldDB" id="A0A0A9F9D2"/>
<reference evidence="1" key="1">
    <citation type="submission" date="2014-09" db="EMBL/GenBank/DDBJ databases">
        <authorList>
            <person name="Magalhaes I.L.F."/>
            <person name="Oliveira U."/>
            <person name="Santos F.R."/>
            <person name="Vidigal T.H.D.A."/>
            <person name="Brescovit A.D."/>
            <person name="Santos A.J."/>
        </authorList>
    </citation>
    <scope>NUCLEOTIDE SEQUENCE</scope>
    <source>
        <tissue evidence="1">Shoot tissue taken approximately 20 cm above the soil surface</tissue>
    </source>
</reference>
<evidence type="ECO:0000313" key="1">
    <source>
        <dbReference type="EMBL" id="JAE07829.1"/>
    </source>
</evidence>
<protein>
    <submittedName>
        <fullName evidence="1">Uncharacterized protein</fullName>
    </submittedName>
</protein>
<accession>A0A0A9F9D2</accession>